<dbReference type="Proteomes" id="UP000462055">
    <property type="component" value="Unassembled WGS sequence"/>
</dbReference>
<evidence type="ECO:0000313" key="1">
    <source>
        <dbReference type="EMBL" id="MWA07592.1"/>
    </source>
</evidence>
<name>A0A6I4MP50_9ACTN</name>
<evidence type="ECO:0000313" key="2">
    <source>
        <dbReference type="Proteomes" id="UP000462055"/>
    </source>
</evidence>
<keyword evidence="2" id="KW-1185">Reference proteome</keyword>
<dbReference type="RefSeq" id="WP_151600513.1">
    <property type="nucleotide sequence ID" value="NZ_WBMS02000085.1"/>
</dbReference>
<gene>
    <name evidence="1" type="ORF">F8568_046225</name>
</gene>
<dbReference type="EMBL" id="WBMS02000085">
    <property type="protein sequence ID" value="MWA07592.1"/>
    <property type="molecule type" value="Genomic_DNA"/>
</dbReference>
<accession>A0A6I4MP50</accession>
<dbReference type="NCBIfam" id="NF035935">
    <property type="entry name" value="ESAT6_3"/>
    <property type="match status" value="1"/>
</dbReference>
<sequence>MTHGSDRRSYDLGASGEAQLNIQVIMNRLESLIGLRDADVRAALADWQATGVSDDYHGKEAKWLAAANETREIIRLVKKTLEDNDDIAHRVLGKAHAIVQDI</sequence>
<proteinExistence type="predicted"/>
<reference evidence="1" key="1">
    <citation type="submission" date="2019-12" db="EMBL/GenBank/DDBJ databases">
        <title>Actinomadura physcomitrii sp. nov., a novel actinomycete isolated from moss [Physcomitrium sphaericum (Ludw) Fuernr].</title>
        <authorList>
            <person name="Zhuang X."/>
        </authorList>
    </citation>
    <scope>NUCLEOTIDE SEQUENCE [LARGE SCALE GENOMIC DNA]</scope>
    <source>
        <strain evidence="1">LD22</strain>
    </source>
</reference>
<organism evidence="1 2">
    <name type="scientific">Actinomadura physcomitrii</name>
    <dbReference type="NCBI Taxonomy" id="2650748"/>
    <lineage>
        <taxon>Bacteria</taxon>
        <taxon>Bacillati</taxon>
        <taxon>Actinomycetota</taxon>
        <taxon>Actinomycetes</taxon>
        <taxon>Streptosporangiales</taxon>
        <taxon>Thermomonosporaceae</taxon>
        <taxon>Actinomadura</taxon>
    </lineage>
</organism>
<dbReference type="AlphaFoldDB" id="A0A6I4MP50"/>
<protein>
    <submittedName>
        <fullName evidence="1">Uncharacterized protein</fullName>
    </submittedName>
</protein>
<comment type="caution">
    <text evidence="1">The sequence shown here is derived from an EMBL/GenBank/DDBJ whole genome shotgun (WGS) entry which is preliminary data.</text>
</comment>
<dbReference type="InterPro" id="IPR048032">
    <property type="entry name" value="ESAT6-like"/>
</dbReference>
<dbReference type="Gene3D" id="1.10.287.1060">
    <property type="entry name" value="ESAT-6-like"/>
    <property type="match status" value="1"/>
</dbReference>